<evidence type="ECO:0000313" key="2">
    <source>
        <dbReference type="Ensembl" id="ENSSSCP00025037150.1"/>
    </source>
</evidence>
<name>A0A8D0SVD0_PIG</name>
<dbReference type="AlphaFoldDB" id="A0A8D0SVD0"/>
<protein>
    <submittedName>
        <fullName evidence="2">Uncharacterized protein</fullName>
    </submittedName>
</protein>
<organism evidence="2 3">
    <name type="scientific">Sus scrofa</name>
    <name type="common">Pig</name>
    <dbReference type="NCBI Taxonomy" id="9823"/>
    <lineage>
        <taxon>Eukaryota</taxon>
        <taxon>Metazoa</taxon>
        <taxon>Chordata</taxon>
        <taxon>Craniata</taxon>
        <taxon>Vertebrata</taxon>
        <taxon>Euteleostomi</taxon>
        <taxon>Mammalia</taxon>
        <taxon>Eutheria</taxon>
        <taxon>Laurasiatheria</taxon>
        <taxon>Artiodactyla</taxon>
        <taxon>Suina</taxon>
        <taxon>Suidae</taxon>
        <taxon>Sus</taxon>
    </lineage>
</organism>
<evidence type="ECO:0000256" key="1">
    <source>
        <dbReference type="SAM" id="Phobius"/>
    </source>
</evidence>
<sequence>MMAILTCVRGYLIIVLTCISLIISNVEHFFHVFFGYLSSEKCLLSSSAHFFDWVVFLILSCMSCYILEINPLSVASFANIFSHSVGCLFVLWFTLQKLLNLIRSHFFMSVFIVITLGGGSEEIAAVYVRVFGLCFPLRVLEYLVLYLGP</sequence>
<keyword evidence="1" id="KW-1133">Transmembrane helix</keyword>
<feature type="transmembrane region" description="Helical" evidence="1">
    <location>
        <begin position="12"/>
        <end position="38"/>
    </location>
</feature>
<evidence type="ECO:0000313" key="3">
    <source>
        <dbReference type="Proteomes" id="UP000694727"/>
    </source>
</evidence>
<keyword evidence="1" id="KW-0472">Membrane</keyword>
<feature type="transmembrane region" description="Helical" evidence="1">
    <location>
        <begin position="101"/>
        <end position="119"/>
    </location>
</feature>
<keyword evidence="1" id="KW-0812">Transmembrane</keyword>
<feature type="transmembrane region" description="Helical" evidence="1">
    <location>
        <begin position="74"/>
        <end position="95"/>
    </location>
</feature>
<dbReference type="Proteomes" id="UP000694727">
    <property type="component" value="Unplaced"/>
</dbReference>
<reference evidence="2" key="1">
    <citation type="submission" date="2025-08" db="UniProtKB">
        <authorList>
            <consortium name="Ensembl"/>
        </authorList>
    </citation>
    <scope>IDENTIFICATION</scope>
</reference>
<feature type="transmembrane region" description="Helical" evidence="1">
    <location>
        <begin position="50"/>
        <end position="67"/>
    </location>
</feature>
<dbReference type="Ensembl" id="ENSSSCT00025085465.1">
    <property type="protein sequence ID" value="ENSSSCP00025037150.1"/>
    <property type="gene ID" value="ENSSSCG00025062450.1"/>
</dbReference>
<accession>A0A8D0SVD0</accession>
<proteinExistence type="predicted"/>